<feature type="compositionally biased region" description="Low complexity" evidence="5">
    <location>
        <begin position="286"/>
        <end position="298"/>
    </location>
</feature>
<feature type="domain" description="Tify" evidence="6">
    <location>
        <begin position="378"/>
        <end position="411"/>
    </location>
</feature>
<feature type="region of interest" description="Disordered" evidence="5">
    <location>
        <begin position="204"/>
        <end position="359"/>
    </location>
</feature>
<dbReference type="AlphaFoldDB" id="A0A8S0T2V6"/>
<evidence type="ECO:0000313" key="7">
    <source>
        <dbReference type="EMBL" id="CAA2999285.1"/>
    </source>
</evidence>
<dbReference type="PANTHER" id="PTHR31413">
    <property type="entry name" value="AFP HOMOLOG 2"/>
    <property type="match status" value="1"/>
</dbReference>
<organism evidence="7 8">
    <name type="scientific">Olea europaea subsp. europaea</name>
    <dbReference type="NCBI Taxonomy" id="158383"/>
    <lineage>
        <taxon>Eukaryota</taxon>
        <taxon>Viridiplantae</taxon>
        <taxon>Streptophyta</taxon>
        <taxon>Embryophyta</taxon>
        <taxon>Tracheophyta</taxon>
        <taxon>Spermatophyta</taxon>
        <taxon>Magnoliopsida</taxon>
        <taxon>eudicotyledons</taxon>
        <taxon>Gunneridae</taxon>
        <taxon>Pentapetalae</taxon>
        <taxon>asterids</taxon>
        <taxon>lamiids</taxon>
        <taxon>Lamiales</taxon>
        <taxon>Oleaceae</taxon>
        <taxon>Oleeae</taxon>
        <taxon>Olea</taxon>
    </lineage>
</organism>
<dbReference type="Proteomes" id="UP000594638">
    <property type="component" value="Unassembled WGS sequence"/>
</dbReference>
<feature type="region of interest" description="Disordered" evidence="5">
    <location>
        <begin position="31"/>
        <end position="51"/>
    </location>
</feature>
<comment type="caution">
    <text evidence="7">The sequence shown here is derived from an EMBL/GenBank/DDBJ whole genome shotgun (WGS) entry which is preliminary data.</text>
</comment>
<dbReference type="PANTHER" id="PTHR31413:SF15">
    <property type="entry name" value="NINJA-FAMILY PROTEIN"/>
    <property type="match status" value="1"/>
</dbReference>
<accession>A0A8S0T2V6</accession>
<dbReference type="Gramene" id="OE9A035977T1">
    <property type="protein sequence ID" value="OE9A035977C1"/>
    <property type="gene ID" value="OE9A035977"/>
</dbReference>
<feature type="compositionally biased region" description="Polar residues" evidence="5">
    <location>
        <begin position="308"/>
        <end position="328"/>
    </location>
</feature>
<dbReference type="Pfam" id="PF16135">
    <property type="entry name" value="TDBD"/>
    <property type="match status" value="1"/>
</dbReference>
<sequence>MRREFTMLESFEQGEKEIELSLELSIGGNYRKSEKSRRPDDQKMKGPDFLSRSDLVMENGLEFVDLNKKREIQALRRREARKKREEKLKKCMASRGINVGDCVKDKLWLEAQKFQSRVGDREIRENENFSAEAVRKKEKNGMNSMNETAKDLDLSSNNGVIENKILGSNNSGHQCFYPQKYHGYPGWGMNAEKSEADRSNVVRPGIYSNMNSSMDCDSVHSDQKAVSDGSLERSSAVSDYQSMVQKGGSISNSDTGSNSSSSHKLEQMKSNVSSAKREPKDGSVGAASSSIPQSSPIQLTEKSKSDTNSDQTTTICSSQPASSLSKESNGIIGKPPKPQNQDQKAASLAHMPCVSTTGNGPNGKTITGFLYKYSRSEVSIICVCHGSSFSPAEFVEHAGGIDISHPLKHITVVPSAFG</sequence>
<keyword evidence="8" id="KW-1185">Reference proteome</keyword>
<protein>
    <recommendedName>
        <fullName evidence="4">Ninja-family protein</fullName>
    </recommendedName>
    <alternativeName>
        <fullName evidence="4">ABI-binding protein</fullName>
    </alternativeName>
</protein>
<dbReference type="EMBL" id="CACTIH010005627">
    <property type="protein sequence ID" value="CAA2999285.1"/>
    <property type="molecule type" value="Genomic_DNA"/>
</dbReference>
<evidence type="ECO:0000259" key="6">
    <source>
        <dbReference type="Pfam" id="PF16135"/>
    </source>
</evidence>
<evidence type="ECO:0000256" key="3">
    <source>
        <dbReference type="ARBA" id="ARBA00023242"/>
    </source>
</evidence>
<comment type="subcellular location">
    <subcellularLocation>
        <location evidence="1 4">Nucleus</location>
    </subcellularLocation>
</comment>
<evidence type="ECO:0000256" key="4">
    <source>
        <dbReference type="RuleBase" id="RU369029"/>
    </source>
</evidence>
<dbReference type="GO" id="GO:0045892">
    <property type="term" value="P:negative regulation of DNA-templated transcription"/>
    <property type="evidence" value="ECO:0007669"/>
    <property type="project" value="TreeGrafter"/>
</dbReference>
<gene>
    <name evidence="7" type="ORF">OLEA9_A035977</name>
</gene>
<keyword evidence="3 4" id="KW-0539">Nucleus</keyword>
<evidence type="ECO:0000256" key="1">
    <source>
        <dbReference type="ARBA" id="ARBA00004123"/>
    </source>
</evidence>
<dbReference type="GO" id="GO:0005634">
    <property type="term" value="C:nucleus"/>
    <property type="evidence" value="ECO:0007669"/>
    <property type="project" value="UniProtKB-SubCell"/>
</dbReference>
<evidence type="ECO:0000256" key="2">
    <source>
        <dbReference type="ARBA" id="ARBA00006081"/>
    </source>
</evidence>
<feature type="compositionally biased region" description="Low complexity" evidence="5">
    <location>
        <begin position="247"/>
        <end position="262"/>
    </location>
</feature>
<dbReference type="OrthoDB" id="667358at2759"/>
<feature type="compositionally biased region" description="Polar residues" evidence="5">
    <location>
        <begin position="232"/>
        <end position="244"/>
    </location>
</feature>
<proteinExistence type="inferred from homology"/>
<name>A0A8S0T2V6_OLEEU</name>
<dbReference type="InterPro" id="IPR031307">
    <property type="entry name" value="Ninja_fam"/>
</dbReference>
<feature type="compositionally biased region" description="Basic and acidic residues" evidence="5">
    <location>
        <begin position="31"/>
        <end position="46"/>
    </location>
</feature>
<comment type="similarity">
    <text evidence="2 4">Belongs to the Ninja family.</text>
</comment>
<evidence type="ECO:0000313" key="8">
    <source>
        <dbReference type="Proteomes" id="UP000594638"/>
    </source>
</evidence>
<dbReference type="GO" id="GO:0007165">
    <property type="term" value="P:signal transduction"/>
    <property type="evidence" value="ECO:0007669"/>
    <property type="project" value="InterPro"/>
</dbReference>
<dbReference type="InterPro" id="IPR032308">
    <property type="entry name" value="TDBD"/>
</dbReference>
<comment type="function">
    <text evidence="4">Acts as a negative regulator of abscisic acid (ABA) response.</text>
</comment>
<reference evidence="7 8" key="1">
    <citation type="submission" date="2019-12" db="EMBL/GenBank/DDBJ databases">
        <authorList>
            <person name="Alioto T."/>
            <person name="Alioto T."/>
            <person name="Gomez Garrido J."/>
        </authorList>
    </citation>
    <scope>NUCLEOTIDE SEQUENCE [LARGE SCALE GENOMIC DNA]</scope>
</reference>
<evidence type="ECO:0000256" key="5">
    <source>
        <dbReference type="SAM" id="MobiDB-lite"/>
    </source>
</evidence>